<dbReference type="Proteomes" id="UP000502136">
    <property type="component" value="Chromosome"/>
</dbReference>
<name>A0A6H2H022_9BACL</name>
<accession>A0A6H2H022</accession>
<gene>
    <name evidence="1" type="ORF">HGI30_15135</name>
</gene>
<dbReference type="RefSeq" id="WP_168908318.1">
    <property type="nucleotide sequence ID" value="NZ_CP051428.1"/>
</dbReference>
<organism evidence="1 2">
    <name type="scientific">Paenibacillus albicereus</name>
    <dbReference type="NCBI Taxonomy" id="2726185"/>
    <lineage>
        <taxon>Bacteria</taxon>
        <taxon>Bacillati</taxon>
        <taxon>Bacillota</taxon>
        <taxon>Bacilli</taxon>
        <taxon>Bacillales</taxon>
        <taxon>Paenibacillaceae</taxon>
        <taxon>Paenibacillus</taxon>
    </lineage>
</organism>
<evidence type="ECO:0000313" key="2">
    <source>
        <dbReference type="Proteomes" id="UP000502136"/>
    </source>
</evidence>
<keyword evidence="2" id="KW-1185">Reference proteome</keyword>
<evidence type="ECO:0000313" key="1">
    <source>
        <dbReference type="EMBL" id="QJC52766.1"/>
    </source>
</evidence>
<sequence>MKMLINGKDPAALAAREQQRMESIDQLLSVMESPLRRIVWAIKKGTIRHLIKR</sequence>
<protein>
    <submittedName>
        <fullName evidence="1">Uncharacterized protein</fullName>
    </submittedName>
</protein>
<dbReference type="EMBL" id="CP051428">
    <property type="protein sequence ID" value="QJC52766.1"/>
    <property type="molecule type" value="Genomic_DNA"/>
</dbReference>
<dbReference type="AlphaFoldDB" id="A0A6H2H022"/>
<dbReference type="KEGG" id="palr:HGI30_15135"/>
<proteinExistence type="predicted"/>
<reference evidence="1 2" key="1">
    <citation type="submission" date="2020-04" db="EMBL/GenBank/DDBJ databases">
        <title>Novel Paenibacillus strain UniB2 isolated from commercial digestive syrup.</title>
        <authorList>
            <person name="Thorat V."/>
            <person name="Kirdat K."/>
            <person name="Tiwarekar B."/>
            <person name="Yadav A."/>
        </authorList>
    </citation>
    <scope>NUCLEOTIDE SEQUENCE [LARGE SCALE GENOMIC DNA]</scope>
    <source>
        <strain evidence="1 2">UniB2</strain>
    </source>
</reference>